<organism evidence="1 2">
    <name type="scientific">[Eubacterium] hominis</name>
    <dbReference type="NCBI Taxonomy" id="2764325"/>
    <lineage>
        <taxon>Bacteria</taxon>
        <taxon>Bacillati</taxon>
        <taxon>Bacillota</taxon>
        <taxon>Erysipelotrichia</taxon>
        <taxon>Erysipelotrichales</taxon>
        <taxon>Erysipelotrichaceae</taxon>
        <taxon>Amedibacillus</taxon>
    </lineage>
</organism>
<dbReference type="EMBL" id="CP060636">
    <property type="protein sequence ID" value="QNM10916.1"/>
    <property type="molecule type" value="Genomic_DNA"/>
</dbReference>
<protein>
    <submittedName>
        <fullName evidence="1">DUF3795 domain-containing protein</fullName>
    </submittedName>
</protein>
<proteinExistence type="predicted"/>
<dbReference type="AlphaFoldDB" id="A0A7G9GJD4"/>
<evidence type="ECO:0000313" key="1">
    <source>
        <dbReference type="EMBL" id="QNM10916.1"/>
    </source>
</evidence>
<name>A0A7G9GJD4_9FIRM</name>
<gene>
    <name evidence="1" type="ORF">H9Q80_11565</name>
</gene>
<dbReference type="Proteomes" id="UP000515856">
    <property type="component" value="Chromosome"/>
</dbReference>
<sequence>MNEKDVIENVGRCGKICTFCKDAAFCRGCGSTSAECAKHLTREGCYQYHCSKQKGLAGCWECDDAPCDMDVFSKDNNIRYRAFVRFAKYEGVEELGKCVFQNMIHGIRYGEGKDYDQFDSEEKVVQLLTKHYLSDD</sequence>
<dbReference type="Pfam" id="PF12675">
    <property type="entry name" value="DUF3795"/>
    <property type="match status" value="1"/>
</dbReference>
<dbReference type="RefSeq" id="WP_117453334.1">
    <property type="nucleotide sequence ID" value="NZ_CP060636.1"/>
</dbReference>
<evidence type="ECO:0000313" key="2">
    <source>
        <dbReference type="Proteomes" id="UP000515856"/>
    </source>
</evidence>
<dbReference type="KEGG" id="ehn:H9Q80_11565"/>
<dbReference type="InterPro" id="IPR024227">
    <property type="entry name" value="DUF3795"/>
</dbReference>
<accession>A0A7G9GJD4</accession>
<reference evidence="1 2" key="1">
    <citation type="submission" date="2020-08" db="EMBL/GenBank/DDBJ databases">
        <authorList>
            <person name="Liu C."/>
            <person name="Sun Q."/>
        </authorList>
    </citation>
    <scope>NUCLEOTIDE SEQUENCE [LARGE SCALE GENOMIC DNA]</scope>
    <source>
        <strain evidence="1 2">NSJ-61</strain>
    </source>
</reference>
<keyword evidence="2" id="KW-1185">Reference proteome</keyword>